<evidence type="ECO:0000313" key="3">
    <source>
        <dbReference type="Proteomes" id="UP000254343"/>
    </source>
</evidence>
<dbReference type="OrthoDB" id="9875824at2"/>
<dbReference type="AlphaFoldDB" id="A0A381B277"/>
<accession>A0A381B277</accession>
<keyword evidence="1" id="KW-0732">Signal</keyword>
<dbReference type="RefSeq" id="WP_002719036.1">
    <property type="nucleotide sequence ID" value="NZ_UFSI01000002.1"/>
</dbReference>
<sequence>MINLRLAALAGSITLALASPALSAEFGKPVMMQAVAVKTARQSNPLLYKLWSDLINKNEEHFASTGHSNPPESILFNEYSSAGRTILVSTIFLNQFCDAGPNSATSTALYASCPLRVAVVSGAEIQTVKNAKACFLDARPGSVLDLDPPPAGPDPKTTGTYSNLITKGNSIAVSTLQSDHAQPECAVTVPF</sequence>
<protein>
    <submittedName>
        <fullName evidence="2">Uncharacterized protein</fullName>
    </submittedName>
</protein>
<gene>
    <name evidence="2" type="ORF">NCTC12722_04078</name>
</gene>
<feature type="chain" id="PRO_5016862887" evidence="1">
    <location>
        <begin position="24"/>
        <end position="191"/>
    </location>
</feature>
<organism evidence="2 3">
    <name type="scientific">Afipia felis</name>
    <name type="common">Cat scratch disease bacillus</name>
    <dbReference type="NCBI Taxonomy" id="1035"/>
    <lineage>
        <taxon>Bacteria</taxon>
        <taxon>Pseudomonadati</taxon>
        <taxon>Pseudomonadota</taxon>
        <taxon>Alphaproteobacteria</taxon>
        <taxon>Hyphomicrobiales</taxon>
        <taxon>Nitrobacteraceae</taxon>
        <taxon>Afipia</taxon>
    </lineage>
</organism>
<evidence type="ECO:0000313" key="2">
    <source>
        <dbReference type="EMBL" id="SUW28024.1"/>
    </source>
</evidence>
<proteinExistence type="predicted"/>
<dbReference type="Proteomes" id="UP000254343">
    <property type="component" value="Unassembled WGS sequence"/>
</dbReference>
<name>A0A381B277_AFIFE</name>
<feature type="signal peptide" evidence="1">
    <location>
        <begin position="1"/>
        <end position="23"/>
    </location>
</feature>
<reference evidence="2 3" key="1">
    <citation type="submission" date="2018-06" db="EMBL/GenBank/DDBJ databases">
        <authorList>
            <consortium name="Pathogen Informatics"/>
            <person name="Doyle S."/>
        </authorList>
    </citation>
    <scope>NUCLEOTIDE SEQUENCE [LARGE SCALE GENOMIC DNA]</scope>
    <source>
        <strain evidence="2 3">NCTC12722</strain>
    </source>
</reference>
<dbReference type="EMBL" id="UIGB01000002">
    <property type="protein sequence ID" value="SUW28024.1"/>
    <property type="molecule type" value="Genomic_DNA"/>
</dbReference>
<evidence type="ECO:0000256" key="1">
    <source>
        <dbReference type="SAM" id="SignalP"/>
    </source>
</evidence>